<organism evidence="1">
    <name type="scientific">Sipha flava</name>
    <name type="common">yellow sugarcane aphid</name>
    <dbReference type="NCBI Taxonomy" id="143950"/>
    <lineage>
        <taxon>Eukaryota</taxon>
        <taxon>Metazoa</taxon>
        <taxon>Ecdysozoa</taxon>
        <taxon>Arthropoda</taxon>
        <taxon>Hexapoda</taxon>
        <taxon>Insecta</taxon>
        <taxon>Pterygota</taxon>
        <taxon>Neoptera</taxon>
        <taxon>Paraneoptera</taxon>
        <taxon>Hemiptera</taxon>
        <taxon>Sternorrhyncha</taxon>
        <taxon>Aphidomorpha</taxon>
        <taxon>Aphidoidea</taxon>
        <taxon>Aphididae</taxon>
        <taxon>Sipha</taxon>
    </lineage>
</organism>
<gene>
    <name evidence="1" type="ORF">g.102285</name>
</gene>
<dbReference type="AlphaFoldDB" id="A0A2S2QXG8"/>
<evidence type="ECO:0000313" key="1">
    <source>
        <dbReference type="EMBL" id="MBY82384.1"/>
    </source>
</evidence>
<sequence length="234" mass="26774">MAVETSVLQRHVLRPPFETPLRANFQRATRRIRCTWDEVYIVIINVVSGNAKNERMTDDVAYRRDVAARNAGRGEMKIRPPRIEPSPLNRPLRRDEQCCHCLRSTADRSGVGFGNGRPFKRSCTPTDASLSSAFAPPSYPDRRLPTFTPWRPCPPRVGTSNRGKSLSLIVLSLRILSYTRTLRTVNVDTCNCVSTNEIFFSSLIYDQRPIENILRPNVETMHFLYKNDFDKDIS</sequence>
<accession>A0A2S2QXG8</accession>
<reference evidence="1" key="1">
    <citation type="submission" date="2018-04" db="EMBL/GenBank/DDBJ databases">
        <title>Transcriptome assembly of Sipha flava.</title>
        <authorList>
            <person name="Scully E.D."/>
            <person name="Geib S.M."/>
            <person name="Palmer N.A."/>
            <person name="Koch K."/>
            <person name="Bradshaw J."/>
            <person name="Heng-Moss T."/>
            <person name="Sarath G."/>
        </authorList>
    </citation>
    <scope>NUCLEOTIDE SEQUENCE</scope>
</reference>
<name>A0A2S2QXG8_9HEMI</name>
<protein>
    <submittedName>
        <fullName evidence="1">Uncharacterized protein</fullName>
    </submittedName>
</protein>
<proteinExistence type="predicted"/>
<dbReference type="EMBL" id="GGMS01013181">
    <property type="protein sequence ID" value="MBY82384.1"/>
    <property type="molecule type" value="Transcribed_RNA"/>
</dbReference>